<organism evidence="2 3">
    <name type="scientific">Pseudaquabacterium terrae</name>
    <dbReference type="NCBI Taxonomy" id="2732868"/>
    <lineage>
        <taxon>Bacteria</taxon>
        <taxon>Pseudomonadati</taxon>
        <taxon>Pseudomonadota</taxon>
        <taxon>Betaproteobacteria</taxon>
        <taxon>Burkholderiales</taxon>
        <taxon>Sphaerotilaceae</taxon>
        <taxon>Pseudaquabacterium</taxon>
    </lineage>
</organism>
<accession>A0ABX2EQE0</accession>
<keyword evidence="1" id="KW-0732">Signal</keyword>
<reference evidence="2 3" key="1">
    <citation type="submission" date="2020-05" db="EMBL/GenBank/DDBJ databases">
        <title>Aquincola sp. isolate from soil.</title>
        <authorList>
            <person name="Han J."/>
            <person name="Kim D.-U."/>
        </authorList>
    </citation>
    <scope>NUCLEOTIDE SEQUENCE [LARGE SCALE GENOMIC DNA]</scope>
    <source>
        <strain evidence="2 3">S2</strain>
    </source>
</reference>
<feature type="signal peptide" evidence="1">
    <location>
        <begin position="1"/>
        <end position="21"/>
    </location>
</feature>
<comment type="caution">
    <text evidence="2">The sequence shown here is derived from an EMBL/GenBank/DDBJ whole genome shotgun (WGS) entry which is preliminary data.</text>
</comment>
<evidence type="ECO:0000256" key="1">
    <source>
        <dbReference type="SAM" id="SignalP"/>
    </source>
</evidence>
<proteinExistence type="predicted"/>
<evidence type="ECO:0000313" key="3">
    <source>
        <dbReference type="Proteomes" id="UP000737171"/>
    </source>
</evidence>
<sequence length="219" mass="22659">MHPWILGAGLCLLGATAQAAASDCPRAGAPVTERFISADCADCWAAAGSAAAPAAGWLFDWITPTPAGSEAALATAAPPEAQERALRAGGPSPVAAQMLTLRSALPSAVPKLRVLSGPAWNGYFGLQLELSGRVPPGSSGWLALVELLPAGSEGSAIERQLVRQVAGPLPLDSAKRPLSHLRALRWPESAQPTRLQARGWIEAPDGRLLAIASDRCPSR</sequence>
<dbReference type="RefSeq" id="WP_173130990.1">
    <property type="nucleotide sequence ID" value="NZ_JABRWJ010000009.1"/>
</dbReference>
<protein>
    <submittedName>
        <fullName evidence="2">Uncharacterized protein</fullName>
    </submittedName>
</protein>
<evidence type="ECO:0000313" key="2">
    <source>
        <dbReference type="EMBL" id="NRF70922.1"/>
    </source>
</evidence>
<name>A0ABX2EQE0_9BURK</name>
<gene>
    <name evidence="2" type="ORF">HLB44_28345</name>
</gene>
<dbReference type="Proteomes" id="UP000737171">
    <property type="component" value="Unassembled WGS sequence"/>
</dbReference>
<keyword evidence="3" id="KW-1185">Reference proteome</keyword>
<dbReference type="EMBL" id="JABRWJ010000009">
    <property type="protein sequence ID" value="NRF70922.1"/>
    <property type="molecule type" value="Genomic_DNA"/>
</dbReference>
<feature type="chain" id="PRO_5046600614" evidence="1">
    <location>
        <begin position="22"/>
        <end position="219"/>
    </location>
</feature>